<organism evidence="9 10">
    <name type="scientific">Hymenobacter fastidiosus</name>
    <dbReference type="NCBI Taxonomy" id="486264"/>
    <lineage>
        <taxon>Bacteria</taxon>
        <taxon>Pseudomonadati</taxon>
        <taxon>Bacteroidota</taxon>
        <taxon>Cytophagia</taxon>
        <taxon>Cytophagales</taxon>
        <taxon>Hymenobacteraceae</taxon>
        <taxon>Hymenobacter</taxon>
    </lineage>
</organism>
<dbReference type="EMBL" id="BAABDJ010000007">
    <property type="protein sequence ID" value="GAA4001360.1"/>
    <property type="molecule type" value="Genomic_DNA"/>
</dbReference>
<sequence>MANSYPQFDPTRYNHLATLSYRSKAVYAAAMLGIITLLLALPFVHVNVSAQAPGMLRPLSEKTEVRSLVGGTITRLLVRENQQVQAGDTLLVLQSGAMQAQQAVNARQQAEHAAFAQDLTWLVQHLTPPAGGLRTPLCGQQAAQYRTQQQQLDNQLQKSARDVATSQALFHDKVIARVELEDKLFAHRKRLDEARVLTETQRSQWQADLAAHRAALAELRGQQQQLRLERRLYCLRAPVTGTVQQLAGKYVGSTVQSGELLGTLSPDGDLLAECYVSPKDIGFVRVGMPARFQVDAFDYNQWGLVEGQVTDVSRDFVLIEQEPVFKVRCRLSRPFLQLGNGYRGTLRKSMRVHARFLLARRSLWQLLFDKADNWLNPNQNGVG</sequence>
<comment type="subcellular location">
    <subcellularLocation>
        <location evidence="1">Membrane</location>
        <topology evidence="1">Single-pass membrane protein</topology>
    </subcellularLocation>
</comment>
<feature type="domain" description="Multidrug resistance protein MdtA-like barrel-sandwich hybrid" evidence="7">
    <location>
        <begin position="62"/>
        <end position="259"/>
    </location>
</feature>
<evidence type="ECO:0000313" key="9">
    <source>
        <dbReference type="EMBL" id="GAA4001360.1"/>
    </source>
</evidence>
<dbReference type="InterPro" id="IPR050739">
    <property type="entry name" value="MFP"/>
</dbReference>
<dbReference type="Pfam" id="PF25917">
    <property type="entry name" value="BSH_RND"/>
    <property type="match status" value="1"/>
</dbReference>
<name>A0ABP7RS23_9BACT</name>
<evidence type="ECO:0000256" key="5">
    <source>
        <dbReference type="SAM" id="Coils"/>
    </source>
</evidence>
<evidence type="ECO:0000256" key="1">
    <source>
        <dbReference type="ARBA" id="ARBA00004167"/>
    </source>
</evidence>
<feature type="domain" description="AprE-like beta-barrel" evidence="8">
    <location>
        <begin position="270"/>
        <end position="354"/>
    </location>
</feature>
<accession>A0ABP7RS23</accession>
<dbReference type="Pfam" id="PF26002">
    <property type="entry name" value="Beta-barrel_AprE"/>
    <property type="match status" value="1"/>
</dbReference>
<evidence type="ECO:0000256" key="2">
    <source>
        <dbReference type="ARBA" id="ARBA00022692"/>
    </source>
</evidence>
<feature type="coiled-coil region" evidence="5">
    <location>
        <begin position="202"/>
        <end position="229"/>
    </location>
</feature>
<evidence type="ECO:0000256" key="3">
    <source>
        <dbReference type="ARBA" id="ARBA00022989"/>
    </source>
</evidence>
<dbReference type="RefSeq" id="WP_345071501.1">
    <property type="nucleotide sequence ID" value="NZ_BAABDJ010000007.1"/>
</dbReference>
<dbReference type="Gene3D" id="2.40.30.170">
    <property type="match status" value="1"/>
</dbReference>
<evidence type="ECO:0000259" key="7">
    <source>
        <dbReference type="Pfam" id="PF25917"/>
    </source>
</evidence>
<evidence type="ECO:0000256" key="4">
    <source>
        <dbReference type="ARBA" id="ARBA00023136"/>
    </source>
</evidence>
<gene>
    <name evidence="9" type="primary">cyaD</name>
    <name evidence="9" type="ORF">GCM10022408_10740</name>
</gene>
<dbReference type="PANTHER" id="PTHR30386">
    <property type="entry name" value="MEMBRANE FUSION SUBUNIT OF EMRAB-TOLC MULTIDRUG EFFLUX PUMP"/>
    <property type="match status" value="1"/>
</dbReference>
<comment type="caution">
    <text evidence="9">The sequence shown here is derived from an EMBL/GenBank/DDBJ whole genome shotgun (WGS) entry which is preliminary data.</text>
</comment>
<keyword evidence="10" id="KW-1185">Reference proteome</keyword>
<keyword evidence="4 6" id="KW-0472">Membrane</keyword>
<keyword evidence="3 6" id="KW-1133">Transmembrane helix</keyword>
<evidence type="ECO:0000313" key="10">
    <source>
        <dbReference type="Proteomes" id="UP001500567"/>
    </source>
</evidence>
<dbReference type="Gene3D" id="2.40.50.100">
    <property type="match status" value="1"/>
</dbReference>
<protein>
    <submittedName>
        <fullName evidence="9">Cyclolysin T1SS periplasmic adaptor subunit CyaD</fullName>
    </submittedName>
</protein>
<feature type="transmembrane region" description="Helical" evidence="6">
    <location>
        <begin position="25"/>
        <end position="48"/>
    </location>
</feature>
<keyword evidence="5" id="KW-0175">Coiled coil</keyword>
<proteinExistence type="predicted"/>
<dbReference type="PANTHER" id="PTHR30386:SF26">
    <property type="entry name" value="TRANSPORT PROTEIN COMB"/>
    <property type="match status" value="1"/>
</dbReference>
<keyword evidence="2 6" id="KW-0812">Transmembrane</keyword>
<evidence type="ECO:0000256" key="6">
    <source>
        <dbReference type="SAM" id="Phobius"/>
    </source>
</evidence>
<dbReference type="Proteomes" id="UP001500567">
    <property type="component" value="Unassembled WGS sequence"/>
</dbReference>
<dbReference type="PRINTS" id="PR01490">
    <property type="entry name" value="RTXTOXIND"/>
</dbReference>
<dbReference type="InterPro" id="IPR058982">
    <property type="entry name" value="Beta-barrel_AprE"/>
</dbReference>
<dbReference type="InterPro" id="IPR058625">
    <property type="entry name" value="MdtA-like_BSH"/>
</dbReference>
<reference evidence="10" key="1">
    <citation type="journal article" date="2019" name="Int. J. Syst. Evol. Microbiol.">
        <title>The Global Catalogue of Microorganisms (GCM) 10K type strain sequencing project: providing services to taxonomists for standard genome sequencing and annotation.</title>
        <authorList>
            <consortium name="The Broad Institute Genomics Platform"/>
            <consortium name="The Broad Institute Genome Sequencing Center for Infectious Disease"/>
            <person name="Wu L."/>
            <person name="Ma J."/>
        </authorList>
    </citation>
    <scope>NUCLEOTIDE SEQUENCE [LARGE SCALE GENOMIC DNA]</scope>
    <source>
        <strain evidence="10">JCM 17224</strain>
    </source>
</reference>
<evidence type="ECO:0000259" key="8">
    <source>
        <dbReference type="Pfam" id="PF26002"/>
    </source>
</evidence>